<evidence type="ECO:0000256" key="1">
    <source>
        <dbReference type="ARBA" id="ARBA00023172"/>
    </source>
</evidence>
<dbReference type="GO" id="GO:0003677">
    <property type="term" value="F:DNA binding"/>
    <property type="evidence" value="ECO:0007669"/>
    <property type="project" value="InterPro"/>
</dbReference>
<comment type="caution">
    <text evidence="2">The sequence shown here is derived from an EMBL/GenBank/DDBJ whole genome shotgun (WGS) entry which is preliminary data.</text>
</comment>
<dbReference type="InterPro" id="IPR011010">
    <property type="entry name" value="DNA_brk_join_enz"/>
</dbReference>
<gene>
    <name evidence="2" type="ORF">GGR04_001299</name>
</gene>
<dbReference type="RefSeq" id="WP_183198931.1">
    <property type="nucleotide sequence ID" value="NZ_JACIEK010000001.1"/>
</dbReference>
<dbReference type="Gene3D" id="1.10.443.10">
    <property type="entry name" value="Intergrase catalytic core"/>
    <property type="match status" value="1"/>
</dbReference>
<protein>
    <submittedName>
        <fullName evidence="2">Integrase</fullName>
    </submittedName>
</protein>
<dbReference type="SUPFAM" id="SSF56349">
    <property type="entry name" value="DNA breaking-rejoining enzymes"/>
    <property type="match status" value="1"/>
</dbReference>
<dbReference type="InterPro" id="IPR013762">
    <property type="entry name" value="Integrase-like_cat_sf"/>
</dbReference>
<name>A0A7W6EA08_9HYPH</name>
<proteinExistence type="predicted"/>
<dbReference type="GO" id="GO:0015074">
    <property type="term" value="P:DNA integration"/>
    <property type="evidence" value="ECO:0007669"/>
    <property type="project" value="InterPro"/>
</dbReference>
<dbReference type="Proteomes" id="UP000542776">
    <property type="component" value="Unassembled WGS sequence"/>
</dbReference>
<dbReference type="GO" id="GO:0006310">
    <property type="term" value="P:DNA recombination"/>
    <property type="evidence" value="ECO:0007669"/>
    <property type="project" value="UniProtKB-KW"/>
</dbReference>
<keyword evidence="1" id="KW-0233">DNA recombination</keyword>
<reference evidence="2 3" key="1">
    <citation type="submission" date="2020-08" db="EMBL/GenBank/DDBJ databases">
        <title>Genomic Encyclopedia of Type Strains, Phase IV (KMG-IV): sequencing the most valuable type-strain genomes for metagenomic binning, comparative biology and taxonomic classification.</title>
        <authorList>
            <person name="Goeker M."/>
        </authorList>
    </citation>
    <scope>NUCLEOTIDE SEQUENCE [LARGE SCALE GENOMIC DNA]</scope>
    <source>
        <strain evidence="2 3">DSM 102238</strain>
    </source>
</reference>
<organism evidence="2 3">
    <name type="scientific">Aureimonas pseudogalii</name>
    <dbReference type="NCBI Taxonomy" id="1744844"/>
    <lineage>
        <taxon>Bacteria</taxon>
        <taxon>Pseudomonadati</taxon>
        <taxon>Pseudomonadota</taxon>
        <taxon>Alphaproteobacteria</taxon>
        <taxon>Hyphomicrobiales</taxon>
        <taxon>Aurantimonadaceae</taxon>
        <taxon>Aureimonas</taxon>
    </lineage>
</organism>
<evidence type="ECO:0000313" key="3">
    <source>
        <dbReference type="Proteomes" id="UP000542776"/>
    </source>
</evidence>
<dbReference type="EMBL" id="JACIEK010000001">
    <property type="protein sequence ID" value="MBB3997478.1"/>
    <property type="molecule type" value="Genomic_DNA"/>
</dbReference>
<keyword evidence="3" id="KW-1185">Reference proteome</keyword>
<accession>A0A7W6EA08</accession>
<dbReference type="AlphaFoldDB" id="A0A7W6EA08"/>
<sequence>MEGATKAQDVTNVTVKDERAICHPDYGTFIVADVKVCRLVRIFRNGRMVPVRLERTIPLLFIRGVDGEATVVREVLQWVWMLDGKGRKDLRQKAAALGLLYEYSVKVAGWGLWDAVEADLLVQNFLACRLGMAQARDVETQALPLWRPVCLDVARQDFNAVREFAVYSRSVEGPMSWLGEQLARSAAFAFPKRRRHEPLDDFLVHLEPYRARLRDLAAPDPRFPTTFSSPLRMKSHSTKGDLTLSQVIELIEQEPNPVFRALWLLLAYGGIRVSEALNAWNVDILPGHMSRFFGSADMTGTPLVLLAHPTNSRYLGDPSASVRTGPTRETHLKRRFGIDARPLLPKKDGLYAGWKGMIPYEGRHGDGFVYWIDPDQAQQFHRLVGRVRDIRREAGSDLRHPYFFVNGVDPETRGDALRMKNVEAAFRRACDRVGLTVGRSVPTVHWMRHFYKATAKHQLGLKDSDIQIIMHHASLASQEDYGKRALDVHQTLSRLFGTSHAA</sequence>
<evidence type="ECO:0000313" key="2">
    <source>
        <dbReference type="EMBL" id="MBB3997478.1"/>
    </source>
</evidence>